<feature type="compositionally biased region" description="Acidic residues" evidence="1">
    <location>
        <begin position="1177"/>
        <end position="1193"/>
    </location>
</feature>
<feature type="compositionally biased region" description="Low complexity" evidence="1">
    <location>
        <begin position="1350"/>
        <end position="1370"/>
    </location>
</feature>
<evidence type="ECO:0000256" key="1">
    <source>
        <dbReference type="SAM" id="MobiDB-lite"/>
    </source>
</evidence>
<accession>A0A3N4LM42</accession>
<feature type="region of interest" description="Disordered" evidence="1">
    <location>
        <begin position="149"/>
        <end position="180"/>
    </location>
</feature>
<protein>
    <submittedName>
        <fullName evidence="2">Uncharacterized protein</fullName>
    </submittedName>
</protein>
<organism evidence="2 3">
    <name type="scientific">Terfezia boudieri ATCC MYA-4762</name>
    <dbReference type="NCBI Taxonomy" id="1051890"/>
    <lineage>
        <taxon>Eukaryota</taxon>
        <taxon>Fungi</taxon>
        <taxon>Dikarya</taxon>
        <taxon>Ascomycota</taxon>
        <taxon>Pezizomycotina</taxon>
        <taxon>Pezizomycetes</taxon>
        <taxon>Pezizales</taxon>
        <taxon>Pezizaceae</taxon>
        <taxon>Terfezia</taxon>
    </lineage>
</organism>
<proteinExistence type="predicted"/>
<sequence length="1443" mass="156992">MASVGVISVTLIPSPTNATAPVTAARTTSNQTVNKKPIRKPRPTGSHAQAAISQPWSSSRCFRLLRSFTSRITALKSFLQSTPSAVAPTSTSISAANPNASIPASEALSALITSTSTGTGSGAGLRKTSEVRGGASEYRYGRRTDEEYRPENDINIGGRRRAGARAPVRTYGSGSGTMMRTNSSHCASDLPIAGGASTAGKTPANGNGSNSYRHLMAQRQSLNYKLFGLYLAIYQCLSKLLQTTMVKPQKSTRCPSSETPVSPTIPIGAPSLVTLATRALAHCILATSPAENPNSTLLNYNQTNRDEKRSNKQQEIPQSDWYDGVQDVSATYLPTLLRFHVIEVVAQSIRTRGIDCNLGSMLAGLCYEAGAMHEGDVIVRELLQLDERRGVGCIFLYLLSANKEKHPGLLARGWRMLKEHGSRRLPEVGIDVLANIMGGVGNRALRERAWKDWMYDGIEEAKEFVSGCMRIAFGVWGAAMRDDVRMKMCRMDKLKRNGSIKSERAAIGVSMVAVGKLKKLVYGNNTLNKVPAKKTEDLVLEFLDVIAKTALGLDPEMETVRTRQAKDVLWDLVEGFLRQSGEVRNVVEVVWGRGEIGGGRVRECGYPKYAKVLVLLFVLVGLEGEGNEEKREQVSKEIARVLDEEKYAAVTTAKLAAMNTVSTCAGAPTIVQPADEVFMEDIVDHLLDFYGSDGISAELGQEGVRKLVKTLMEIAFPTISQSSPTIVDGSATGTNIPATPAPKTPTKKLTWTPVVNTLSPEDEATSIRYYHSRLALLLATHFSSLPETKCSEKWVEWVEEIEKKILCMPIPTPARKPAHHQRRRKALGEKSYQSARKPKHGSLGWKFEEGLGAWIARTGATPAKNSALSDNSLGAAVRRSSRLSFASEEGAEEAGGRKWVFGGVVLTPMGVRSRDGYELFFTSDSEESGESEKESDEAIGVTECEDNGDLVFRGIGEDVLRDNEVGEVISINDSDEDSRSPLFSTAVKKRSMKYVLPTSASSLSSEGEYDFEAESLSWESLPTSSFSPLIPPASTRPKRRTRSITSISTYTCTPYCNMRQCNQRHRQSSRTAALAPKSYVIPDSSSADEGEDSWTVGQDETPDTSLSMLSSPPPEERRLRPRGVSEEKKQLSLLEFGGDSPVPTRAGSAMKRKAQALDTPCTDRSLRKRAKVGYKEEDTEGDSTSEADNEMDEGFAFGDASKRGKFSGGVGMARSQSRKRRARNESTAAPAAKIADVGHEDVFLDGNKWDVQARNAKAAQKGVASGVYSSPPESTKSDDDGVEMESSFDSGEEKEDPKDEEFLISPLDSQTGNVDTRKHVQLRRQPRGKQKRRTRSSQEFSKPKGAQKRSAMSGVGVSNSSSSCRSSKSSTAATMSLKKVFSTIKGEASSELGVTKVEPGRRSERISRVEKASQSTRGRRSVSAKNYAELPDEEGLSADELCA</sequence>
<feature type="region of interest" description="Disordered" evidence="1">
    <location>
        <begin position="812"/>
        <end position="840"/>
    </location>
</feature>
<dbReference type="EMBL" id="ML121544">
    <property type="protein sequence ID" value="RPB23890.1"/>
    <property type="molecule type" value="Genomic_DNA"/>
</dbReference>
<evidence type="ECO:0000313" key="3">
    <source>
        <dbReference type="Proteomes" id="UP000267821"/>
    </source>
</evidence>
<dbReference type="InParanoid" id="A0A3N4LM42"/>
<feature type="region of interest" description="Disordered" evidence="1">
    <location>
        <begin position="1067"/>
        <end position="1240"/>
    </location>
</feature>
<feature type="region of interest" description="Disordered" evidence="1">
    <location>
        <begin position="28"/>
        <end position="52"/>
    </location>
</feature>
<name>A0A3N4LM42_9PEZI</name>
<feature type="region of interest" description="Disordered" evidence="1">
    <location>
        <begin position="1022"/>
        <end position="1042"/>
    </location>
</feature>
<reference evidence="2 3" key="1">
    <citation type="journal article" date="2018" name="Nat. Ecol. Evol.">
        <title>Pezizomycetes genomes reveal the molecular basis of ectomycorrhizal truffle lifestyle.</title>
        <authorList>
            <person name="Murat C."/>
            <person name="Payen T."/>
            <person name="Noel B."/>
            <person name="Kuo A."/>
            <person name="Morin E."/>
            <person name="Chen J."/>
            <person name="Kohler A."/>
            <person name="Krizsan K."/>
            <person name="Balestrini R."/>
            <person name="Da Silva C."/>
            <person name="Montanini B."/>
            <person name="Hainaut M."/>
            <person name="Levati E."/>
            <person name="Barry K.W."/>
            <person name="Belfiori B."/>
            <person name="Cichocki N."/>
            <person name="Clum A."/>
            <person name="Dockter R.B."/>
            <person name="Fauchery L."/>
            <person name="Guy J."/>
            <person name="Iotti M."/>
            <person name="Le Tacon F."/>
            <person name="Lindquist E.A."/>
            <person name="Lipzen A."/>
            <person name="Malagnac F."/>
            <person name="Mello A."/>
            <person name="Molinier V."/>
            <person name="Miyauchi S."/>
            <person name="Poulain J."/>
            <person name="Riccioni C."/>
            <person name="Rubini A."/>
            <person name="Sitrit Y."/>
            <person name="Splivallo R."/>
            <person name="Traeger S."/>
            <person name="Wang M."/>
            <person name="Zifcakova L."/>
            <person name="Wipf D."/>
            <person name="Zambonelli A."/>
            <person name="Paolocci F."/>
            <person name="Nowrousian M."/>
            <person name="Ottonello S."/>
            <person name="Baldrian P."/>
            <person name="Spatafora J.W."/>
            <person name="Henrissat B."/>
            <person name="Nagy L.G."/>
            <person name="Aury J.M."/>
            <person name="Wincker P."/>
            <person name="Grigoriev I.V."/>
            <person name="Bonfante P."/>
            <person name="Martin F.M."/>
        </authorList>
    </citation>
    <scope>NUCLEOTIDE SEQUENCE [LARGE SCALE GENOMIC DNA]</scope>
    <source>
        <strain evidence="2 3">ATCC MYA-4762</strain>
    </source>
</reference>
<keyword evidence="3" id="KW-1185">Reference proteome</keyword>
<feature type="compositionally biased region" description="Basic residues" evidence="1">
    <location>
        <begin position="1319"/>
        <end position="1335"/>
    </location>
</feature>
<dbReference type="OrthoDB" id="5382481at2759"/>
<feature type="compositionally biased region" description="Basic and acidic residues" evidence="1">
    <location>
        <begin position="1398"/>
        <end position="1411"/>
    </location>
</feature>
<feature type="region of interest" description="Disordered" evidence="1">
    <location>
        <begin position="1255"/>
        <end position="1443"/>
    </location>
</feature>
<feature type="region of interest" description="Disordered" evidence="1">
    <location>
        <begin position="295"/>
        <end position="316"/>
    </location>
</feature>
<evidence type="ECO:0000313" key="2">
    <source>
        <dbReference type="EMBL" id="RPB23890.1"/>
    </source>
</evidence>
<gene>
    <name evidence="2" type="ORF">L211DRAFT_838344</name>
</gene>
<feature type="compositionally biased region" description="Basic residues" evidence="1">
    <location>
        <begin position="816"/>
        <end position="825"/>
    </location>
</feature>
<dbReference type="Proteomes" id="UP000267821">
    <property type="component" value="Unassembled WGS sequence"/>
</dbReference>
<feature type="compositionally biased region" description="Acidic residues" evidence="1">
    <location>
        <begin position="1430"/>
        <end position="1443"/>
    </location>
</feature>
<feature type="compositionally biased region" description="Basic and acidic residues" evidence="1">
    <location>
        <begin position="1114"/>
        <end position="1130"/>
    </location>
</feature>